<dbReference type="OrthoDB" id="158445at2"/>
<dbReference type="AlphaFoldDB" id="A0A2N5MA54"/>
<proteinExistence type="predicted"/>
<organism evidence="2 3">
    <name type="scientific">Peribacillus deserti</name>
    <dbReference type="NCBI Taxonomy" id="673318"/>
    <lineage>
        <taxon>Bacteria</taxon>
        <taxon>Bacillati</taxon>
        <taxon>Bacillota</taxon>
        <taxon>Bacilli</taxon>
        <taxon>Bacillales</taxon>
        <taxon>Bacillaceae</taxon>
        <taxon>Peribacillus</taxon>
    </lineage>
</organism>
<dbReference type="RefSeq" id="WP_101640376.1">
    <property type="nucleotide sequence ID" value="NZ_PGUY01000011.1"/>
</dbReference>
<accession>A0A2N5MA54</accession>
<evidence type="ECO:0008006" key="4">
    <source>
        <dbReference type="Google" id="ProtNLM"/>
    </source>
</evidence>
<feature type="transmembrane region" description="Helical" evidence="1">
    <location>
        <begin position="148"/>
        <end position="170"/>
    </location>
</feature>
<name>A0A2N5MA54_9BACI</name>
<dbReference type="EMBL" id="PGUY01000011">
    <property type="protein sequence ID" value="PLT31205.1"/>
    <property type="molecule type" value="Genomic_DNA"/>
</dbReference>
<evidence type="ECO:0000313" key="2">
    <source>
        <dbReference type="EMBL" id="PLT31205.1"/>
    </source>
</evidence>
<keyword evidence="1" id="KW-1133">Transmembrane helix</keyword>
<keyword evidence="1" id="KW-0472">Membrane</keyword>
<evidence type="ECO:0000256" key="1">
    <source>
        <dbReference type="SAM" id="Phobius"/>
    </source>
</evidence>
<feature type="transmembrane region" description="Helical" evidence="1">
    <location>
        <begin position="190"/>
        <end position="210"/>
    </location>
</feature>
<evidence type="ECO:0000313" key="3">
    <source>
        <dbReference type="Proteomes" id="UP000234748"/>
    </source>
</evidence>
<keyword evidence="1" id="KW-0812">Transmembrane</keyword>
<reference evidence="2 3" key="1">
    <citation type="submission" date="2017-11" db="EMBL/GenBank/DDBJ databases">
        <title>Comparitive Functional Genomics of Dry Heat Resistant strains isolated from the Viking Spacecraft.</title>
        <authorList>
            <person name="Seuylemezian A."/>
            <person name="Cooper K."/>
            <person name="Vaishampayan P."/>
        </authorList>
    </citation>
    <scope>NUCLEOTIDE SEQUENCE [LARGE SCALE GENOMIC DNA]</scope>
    <source>
        <strain evidence="2 3">V1-29</strain>
    </source>
</reference>
<protein>
    <recommendedName>
        <fullName evidence="4">M50 family peptidase</fullName>
    </recommendedName>
</protein>
<sequence length="213" mass="23377">MVFAAYILGALILCRIPVIGRYLCIIHTMIHEVGHALCSLLFDGKVRSISLFANTEGLIMTGSKSWIGRVMTSFAGYPFSSAFALLCFTLISKGHASWVFYGLGITISAALLLWVRNMYGVFWCISFLVLLVLIMIRGNDLWIIHGGMLMSAILLTESISSAFMVLYLSFKTPGEAGDAASLAAYTQIPAQIWGILFFAFALFSFTKVCISLL</sequence>
<dbReference type="Pfam" id="PF13398">
    <property type="entry name" value="Peptidase_M50B"/>
    <property type="match status" value="1"/>
</dbReference>
<feature type="transmembrane region" description="Helical" evidence="1">
    <location>
        <begin position="66"/>
        <end position="91"/>
    </location>
</feature>
<dbReference type="Proteomes" id="UP000234748">
    <property type="component" value="Unassembled WGS sequence"/>
</dbReference>
<keyword evidence="3" id="KW-1185">Reference proteome</keyword>
<comment type="caution">
    <text evidence="2">The sequence shown here is derived from an EMBL/GenBank/DDBJ whole genome shotgun (WGS) entry which is preliminary data.</text>
</comment>
<gene>
    <name evidence="2" type="ORF">CUU66_03935</name>
</gene>
<feature type="transmembrane region" description="Helical" evidence="1">
    <location>
        <begin position="120"/>
        <end position="136"/>
    </location>
</feature>
<dbReference type="InterPro" id="IPR049500">
    <property type="entry name" value="Peptidase_M50B-like"/>
</dbReference>